<keyword evidence="1" id="KW-0813">Transport</keyword>
<dbReference type="GO" id="GO:0016887">
    <property type="term" value="F:ATP hydrolysis activity"/>
    <property type="evidence" value="ECO:0007669"/>
    <property type="project" value="InterPro"/>
</dbReference>
<evidence type="ECO:0000313" key="6">
    <source>
        <dbReference type="EMBL" id="HGN90272.1"/>
    </source>
</evidence>
<dbReference type="SMART" id="SM00382">
    <property type="entry name" value="AAA"/>
    <property type="match status" value="1"/>
</dbReference>
<proteinExistence type="predicted"/>
<protein>
    <submittedName>
        <fullName evidence="6">ABC transporter ATP-binding protein</fullName>
    </submittedName>
</protein>
<evidence type="ECO:0000256" key="2">
    <source>
        <dbReference type="ARBA" id="ARBA00022741"/>
    </source>
</evidence>
<dbReference type="InterPro" id="IPR050166">
    <property type="entry name" value="ABC_transporter_ATP-bind"/>
</dbReference>
<dbReference type="InterPro" id="IPR003593">
    <property type="entry name" value="AAA+_ATPase"/>
</dbReference>
<evidence type="ECO:0000256" key="3">
    <source>
        <dbReference type="ARBA" id="ARBA00022840"/>
    </source>
</evidence>
<accession>A0A7C4I7U9</accession>
<name>A0A7C4I7U9_CALS0</name>
<evidence type="ECO:0000259" key="4">
    <source>
        <dbReference type="PROSITE" id="PS50893"/>
    </source>
</evidence>
<dbReference type="PANTHER" id="PTHR42788">
    <property type="entry name" value="TAURINE IMPORT ATP-BINDING PROTEIN-RELATED"/>
    <property type="match status" value="1"/>
</dbReference>
<dbReference type="Pfam" id="PF00005">
    <property type="entry name" value="ABC_tran"/>
    <property type="match status" value="1"/>
</dbReference>
<comment type="caution">
    <text evidence="6">The sequence shown here is derived from an EMBL/GenBank/DDBJ whole genome shotgun (WGS) entry which is preliminary data.</text>
</comment>
<sequence>MIELRNVSLRYVSKSGFRTLNELEALRNVNLVVEKGSFTSIVGPSGCGKTTILKIVSGLIQPSEGEVFIDGKRVEKPLPIVGMAFQNPVLLPWRTVLQNILLPLEVVEPHRSQLQKNRSIYVEKALKLLRLVGLEGFADKKPWELSGGMQQRVSLCRALIHDPEILLLDEPFGALDLFTREELWNVLQNLWLQTRCTVLMVTHDLREAIYLSDIIYVMSKRPGTVIGTMVSDYPRPREIDISYEDRFVEQMHRLREMIQVK</sequence>
<dbReference type="InterPro" id="IPR017871">
    <property type="entry name" value="ABC_transporter-like_CS"/>
</dbReference>
<feature type="domain" description="ABC transporter" evidence="4">
    <location>
        <begin position="7"/>
        <end position="245"/>
    </location>
</feature>
<dbReference type="InterPro" id="IPR003439">
    <property type="entry name" value="ABC_transporter-like_ATP-bd"/>
</dbReference>
<dbReference type="PROSITE" id="PS00211">
    <property type="entry name" value="ABC_TRANSPORTER_1"/>
    <property type="match status" value="1"/>
</dbReference>
<evidence type="ECO:0000256" key="1">
    <source>
        <dbReference type="ARBA" id="ARBA00022448"/>
    </source>
</evidence>
<dbReference type="EMBL" id="DTCM01000061">
    <property type="protein sequence ID" value="HGL40945.1"/>
    <property type="molecule type" value="Genomic_DNA"/>
</dbReference>
<evidence type="ECO:0000313" key="5">
    <source>
        <dbReference type="EMBL" id="HGL40945.1"/>
    </source>
</evidence>
<dbReference type="GO" id="GO:0005524">
    <property type="term" value="F:ATP binding"/>
    <property type="evidence" value="ECO:0007669"/>
    <property type="project" value="UniProtKB-KW"/>
</dbReference>
<dbReference type="CDD" id="cd03293">
    <property type="entry name" value="ABC_NrtD_SsuB_transporters"/>
    <property type="match status" value="1"/>
</dbReference>
<keyword evidence="3 6" id="KW-0067">ATP-binding</keyword>
<dbReference type="SUPFAM" id="SSF52540">
    <property type="entry name" value="P-loop containing nucleoside triphosphate hydrolases"/>
    <property type="match status" value="1"/>
</dbReference>
<keyword evidence="2" id="KW-0547">Nucleotide-binding</keyword>
<dbReference type="Gene3D" id="3.40.50.300">
    <property type="entry name" value="P-loop containing nucleotide triphosphate hydrolases"/>
    <property type="match status" value="1"/>
</dbReference>
<dbReference type="InterPro" id="IPR027417">
    <property type="entry name" value="P-loop_NTPase"/>
</dbReference>
<dbReference type="PROSITE" id="PS50893">
    <property type="entry name" value="ABC_TRANSPORTER_2"/>
    <property type="match status" value="1"/>
</dbReference>
<dbReference type="AlphaFoldDB" id="A0A7C4I7U9"/>
<organism evidence="6">
    <name type="scientific">Caldiarchaeum subterraneum</name>
    <dbReference type="NCBI Taxonomy" id="311458"/>
    <lineage>
        <taxon>Archaea</taxon>
        <taxon>Nitrososphaerota</taxon>
        <taxon>Candidatus Caldarchaeales</taxon>
        <taxon>Candidatus Caldarchaeaceae</taxon>
        <taxon>Candidatus Caldarchaeum</taxon>
    </lineage>
</organism>
<gene>
    <name evidence="6" type="ORF">ENT82_03985</name>
    <name evidence="5" type="ORF">ENU43_04700</name>
</gene>
<reference evidence="6" key="1">
    <citation type="journal article" date="2020" name="mSystems">
        <title>Genome- and Community-Level Interaction Insights into Carbon Utilization and Element Cycling Functions of Hydrothermarchaeota in Hydrothermal Sediment.</title>
        <authorList>
            <person name="Zhou Z."/>
            <person name="Liu Y."/>
            <person name="Xu W."/>
            <person name="Pan J."/>
            <person name="Luo Z.H."/>
            <person name="Li M."/>
        </authorList>
    </citation>
    <scope>NUCLEOTIDE SEQUENCE [LARGE SCALE GENOMIC DNA]</scope>
    <source>
        <strain evidence="6">SpSt-613</strain>
        <strain evidence="5">SpSt-669</strain>
    </source>
</reference>
<dbReference type="PANTHER" id="PTHR42788:SF13">
    <property type="entry name" value="ALIPHATIC SULFONATES IMPORT ATP-BINDING PROTEIN SSUB"/>
    <property type="match status" value="1"/>
</dbReference>
<dbReference type="EMBL" id="DTAD01000038">
    <property type="protein sequence ID" value="HGN90272.1"/>
    <property type="molecule type" value="Genomic_DNA"/>
</dbReference>